<dbReference type="Pfam" id="PF14111">
    <property type="entry name" value="DUF4283"/>
    <property type="match status" value="1"/>
</dbReference>
<dbReference type="SUPFAM" id="SSF57756">
    <property type="entry name" value="Retrovirus zinc finger-like domains"/>
    <property type="match status" value="1"/>
</dbReference>
<dbReference type="PANTHER" id="PTHR31286:SF99">
    <property type="entry name" value="DUF4283 DOMAIN-CONTAINING PROTEIN"/>
    <property type="match status" value="1"/>
</dbReference>
<keyword evidence="1" id="KW-0862">Zinc</keyword>
<proteinExistence type="predicted"/>
<organism evidence="4 5">
    <name type="scientific">Trifolium medium</name>
    <dbReference type="NCBI Taxonomy" id="97028"/>
    <lineage>
        <taxon>Eukaryota</taxon>
        <taxon>Viridiplantae</taxon>
        <taxon>Streptophyta</taxon>
        <taxon>Embryophyta</taxon>
        <taxon>Tracheophyta</taxon>
        <taxon>Spermatophyta</taxon>
        <taxon>Magnoliopsida</taxon>
        <taxon>eudicotyledons</taxon>
        <taxon>Gunneridae</taxon>
        <taxon>Pentapetalae</taxon>
        <taxon>rosids</taxon>
        <taxon>fabids</taxon>
        <taxon>Fabales</taxon>
        <taxon>Fabaceae</taxon>
        <taxon>Papilionoideae</taxon>
        <taxon>50 kb inversion clade</taxon>
        <taxon>NPAAA clade</taxon>
        <taxon>Hologalegina</taxon>
        <taxon>IRL clade</taxon>
        <taxon>Trifolieae</taxon>
        <taxon>Trifolium</taxon>
    </lineage>
</organism>
<dbReference type="InterPro" id="IPR001878">
    <property type="entry name" value="Znf_CCHC"/>
</dbReference>
<dbReference type="InterPro" id="IPR036875">
    <property type="entry name" value="Znf_CCHC_sf"/>
</dbReference>
<dbReference type="InterPro" id="IPR025558">
    <property type="entry name" value="DUF4283"/>
</dbReference>
<feature type="non-terminal residue" evidence="4">
    <location>
        <position position="1"/>
    </location>
</feature>
<sequence>EGGEGLKVEERVIGGYACPEIVLSQHEEKRIQRPWRRGVIVKLLGRRIGYKALETRLRQMWVRKGVISIIDLSNDYYLVAFSHEEDQYAALMDGPWFIYDHYLTVKEWSPNFHPASDTIKKVAVWVRISGLPIEYYDAKVLHFIGNIIGKTVRVDKNTLTQERGKYARLCVEVDLTKALLAMFTIKGRKYNVEYEGLHLLCTTCGRFGHYKEGCPEKNKIQSVGEIRIETNGKGGGENGGGTHHMEGSTIDGPWKVVQKTKRAKKGKERETPTVESGSNKSPAKINAGAKNTGSRFAALTSDEVNLETDNIVINEERMHEGMTNLHVSQEPIIISNNTNNNNGKILEREVSGNKGSQRLEGTIKERITKESKLSAKVKGNFKGKPRASLRKPLEHVAKLWVNKNMGDFIGIPLEKKGGDVGESSMTHVENKLQREVGKSGTNDMGLEMGLSPLLTPNLPRPPDTKNTPPGNGNSPSQNEENSAPEKEEFEDANDQGITGSSDSEMDFVDETPPTNQ</sequence>
<feature type="compositionally biased region" description="Basic and acidic residues" evidence="2">
    <location>
        <begin position="428"/>
        <end position="437"/>
    </location>
</feature>
<dbReference type="AlphaFoldDB" id="A0A392MA10"/>
<feature type="region of interest" description="Disordered" evidence="2">
    <location>
        <begin position="231"/>
        <end position="250"/>
    </location>
</feature>
<name>A0A392MA10_9FABA</name>
<feature type="region of interest" description="Disordered" evidence="2">
    <location>
        <begin position="262"/>
        <end position="288"/>
    </location>
</feature>
<dbReference type="GO" id="GO:0008270">
    <property type="term" value="F:zinc ion binding"/>
    <property type="evidence" value="ECO:0007669"/>
    <property type="project" value="UniProtKB-KW"/>
</dbReference>
<keyword evidence="5" id="KW-1185">Reference proteome</keyword>
<evidence type="ECO:0000313" key="4">
    <source>
        <dbReference type="EMBL" id="MCH84322.1"/>
    </source>
</evidence>
<keyword evidence="1" id="KW-0479">Metal-binding</keyword>
<protein>
    <recommendedName>
        <fullName evidence="3">CCHC-type domain-containing protein</fullName>
    </recommendedName>
</protein>
<dbReference type="PANTHER" id="PTHR31286">
    <property type="entry name" value="GLYCINE-RICH CELL WALL STRUCTURAL PROTEIN 1.8-LIKE"/>
    <property type="match status" value="1"/>
</dbReference>
<evidence type="ECO:0000256" key="1">
    <source>
        <dbReference type="PROSITE-ProRule" id="PRU00047"/>
    </source>
</evidence>
<dbReference type="PROSITE" id="PS50158">
    <property type="entry name" value="ZF_CCHC"/>
    <property type="match status" value="1"/>
</dbReference>
<reference evidence="4 5" key="1">
    <citation type="journal article" date="2018" name="Front. Plant Sci.">
        <title>Red Clover (Trifolium pratense) and Zigzag Clover (T. medium) - A Picture of Genomic Similarities and Differences.</title>
        <authorList>
            <person name="Dluhosova J."/>
            <person name="Istvanek J."/>
            <person name="Nedelnik J."/>
            <person name="Repkova J."/>
        </authorList>
    </citation>
    <scope>NUCLEOTIDE SEQUENCE [LARGE SCALE GENOMIC DNA]</scope>
    <source>
        <strain evidence="5">cv. 10/8</strain>
        <tissue evidence="4">Leaf</tissue>
    </source>
</reference>
<dbReference type="GO" id="GO:0003676">
    <property type="term" value="F:nucleic acid binding"/>
    <property type="evidence" value="ECO:0007669"/>
    <property type="project" value="InterPro"/>
</dbReference>
<evidence type="ECO:0000313" key="5">
    <source>
        <dbReference type="Proteomes" id="UP000265520"/>
    </source>
</evidence>
<keyword evidence="1" id="KW-0863">Zinc-finger</keyword>
<feature type="compositionally biased region" description="Polar residues" evidence="2">
    <location>
        <begin position="464"/>
        <end position="481"/>
    </location>
</feature>
<dbReference type="Proteomes" id="UP000265520">
    <property type="component" value="Unassembled WGS sequence"/>
</dbReference>
<dbReference type="EMBL" id="LXQA010006636">
    <property type="protein sequence ID" value="MCH84322.1"/>
    <property type="molecule type" value="Genomic_DNA"/>
</dbReference>
<feature type="domain" description="CCHC-type" evidence="3">
    <location>
        <begin position="201"/>
        <end position="216"/>
    </location>
</feature>
<evidence type="ECO:0000256" key="2">
    <source>
        <dbReference type="SAM" id="MobiDB-lite"/>
    </source>
</evidence>
<feature type="region of interest" description="Disordered" evidence="2">
    <location>
        <begin position="416"/>
        <end position="516"/>
    </location>
</feature>
<evidence type="ECO:0000259" key="3">
    <source>
        <dbReference type="PROSITE" id="PS50158"/>
    </source>
</evidence>
<comment type="caution">
    <text evidence="4">The sequence shown here is derived from an EMBL/GenBank/DDBJ whole genome shotgun (WGS) entry which is preliminary data.</text>
</comment>
<feature type="compositionally biased region" description="Gly residues" evidence="2">
    <location>
        <begin position="232"/>
        <end position="242"/>
    </location>
</feature>
<dbReference type="InterPro" id="IPR040256">
    <property type="entry name" value="At4g02000-like"/>
</dbReference>
<accession>A0A392MA10</accession>
<gene>
    <name evidence="4" type="ORF">A2U01_0005153</name>
</gene>